<protein>
    <submittedName>
        <fullName evidence="8">ABC transporter permease</fullName>
    </submittedName>
</protein>
<name>A0A4S4FMN9_9MICO</name>
<feature type="compositionally biased region" description="Polar residues" evidence="6">
    <location>
        <begin position="1"/>
        <end position="11"/>
    </location>
</feature>
<feature type="transmembrane region" description="Helical" evidence="7">
    <location>
        <begin position="196"/>
        <end position="217"/>
    </location>
</feature>
<keyword evidence="5 7" id="KW-0472">Membrane</keyword>
<feature type="transmembrane region" description="Helical" evidence="7">
    <location>
        <begin position="156"/>
        <end position="176"/>
    </location>
</feature>
<keyword evidence="4 7" id="KW-1133">Transmembrane helix</keyword>
<feature type="transmembrane region" description="Helical" evidence="7">
    <location>
        <begin position="73"/>
        <end position="93"/>
    </location>
</feature>
<comment type="caution">
    <text evidence="8">The sequence shown here is derived from an EMBL/GenBank/DDBJ whole genome shotgun (WGS) entry which is preliminary data.</text>
</comment>
<dbReference type="RefSeq" id="WP_136426641.1">
    <property type="nucleotide sequence ID" value="NZ_SSSM01000003.1"/>
</dbReference>
<feature type="transmembrane region" description="Helical" evidence="7">
    <location>
        <begin position="245"/>
        <end position="266"/>
    </location>
</feature>
<evidence type="ECO:0000256" key="3">
    <source>
        <dbReference type="ARBA" id="ARBA00022692"/>
    </source>
</evidence>
<dbReference type="Pfam" id="PF02653">
    <property type="entry name" value="BPD_transp_2"/>
    <property type="match status" value="1"/>
</dbReference>
<reference evidence="8 9" key="1">
    <citation type="submission" date="2019-04" db="EMBL/GenBank/DDBJ databases">
        <authorList>
            <person name="Jiang L."/>
        </authorList>
    </citation>
    <scope>NUCLEOTIDE SEQUENCE [LARGE SCALE GENOMIC DNA]</scope>
    <source>
        <strain evidence="8 9">YIM 131853</strain>
    </source>
</reference>
<evidence type="ECO:0000256" key="6">
    <source>
        <dbReference type="SAM" id="MobiDB-lite"/>
    </source>
</evidence>
<proteinExistence type="predicted"/>
<dbReference type="OrthoDB" id="3676653at2"/>
<dbReference type="PANTHER" id="PTHR32196">
    <property type="entry name" value="ABC TRANSPORTER PERMEASE PROTEIN YPHD-RELATED-RELATED"/>
    <property type="match status" value="1"/>
</dbReference>
<evidence type="ECO:0000256" key="2">
    <source>
        <dbReference type="ARBA" id="ARBA00022475"/>
    </source>
</evidence>
<dbReference type="Proteomes" id="UP000309133">
    <property type="component" value="Unassembled WGS sequence"/>
</dbReference>
<dbReference type="GO" id="GO:0022857">
    <property type="term" value="F:transmembrane transporter activity"/>
    <property type="evidence" value="ECO:0007669"/>
    <property type="project" value="InterPro"/>
</dbReference>
<dbReference type="AlphaFoldDB" id="A0A4S4FMN9"/>
<feature type="transmembrane region" description="Helical" evidence="7">
    <location>
        <begin position="301"/>
        <end position="319"/>
    </location>
</feature>
<comment type="subcellular location">
    <subcellularLocation>
        <location evidence="1">Cell membrane</location>
        <topology evidence="1">Multi-pass membrane protein</topology>
    </subcellularLocation>
</comment>
<evidence type="ECO:0000256" key="7">
    <source>
        <dbReference type="SAM" id="Phobius"/>
    </source>
</evidence>
<keyword evidence="3 7" id="KW-0812">Transmembrane</keyword>
<evidence type="ECO:0000256" key="1">
    <source>
        <dbReference type="ARBA" id="ARBA00004651"/>
    </source>
</evidence>
<feature type="transmembrane region" description="Helical" evidence="7">
    <location>
        <begin position="272"/>
        <end position="289"/>
    </location>
</feature>
<dbReference type="CDD" id="cd06579">
    <property type="entry name" value="TM_PBP1_transp_AraH_like"/>
    <property type="match status" value="1"/>
</dbReference>
<accession>A0A4S4FMN9</accession>
<feature type="compositionally biased region" description="Low complexity" evidence="6">
    <location>
        <begin position="12"/>
        <end position="26"/>
    </location>
</feature>
<dbReference type="EMBL" id="SSSM01000003">
    <property type="protein sequence ID" value="THG31521.1"/>
    <property type="molecule type" value="Genomic_DNA"/>
</dbReference>
<feature type="transmembrane region" description="Helical" evidence="7">
    <location>
        <begin position="43"/>
        <end position="61"/>
    </location>
</feature>
<evidence type="ECO:0000313" key="8">
    <source>
        <dbReference type="EMBL" id="THG31521.1"/>
    </source>
</evidence>
<keyword evidence="9" id="KW-1185">Reference proteome</keyword>
<evidence type="ECO:0000256" key="4">
    <source>
        <dbReference type="ARBA" id="ARBA00022989"/>
    </source>
</evidence>
<sequence>MTTNVSSTKIDPSTTATSPSQSPNSPARDSALVALRKRLLSRYGIVLVWFLMAVFFSFAAPKTFLTFGTVQTIFGSQSTLVFLAMAAVATFAVGEFDLSIASIMGLSATVLPVMAINVGVPEWAALLIALVVGVLAGAANGFIIVILGIDPIVTTLGMSVLLLGIAQAISNLVAVTGLSLQLSNLAVYNVAGLPLAFYYGIVIAVIFAIVLAFTPLGRHMRFVGANREVARLSGIRVQRIRFGSYVFSGLSCGVAGVLLSVSVGGFDSSTSSAYLLPALAATFLGTAVVRPGTFNPIGTLVTIYFLVTGIVGLQLLGFSSWVSNVFYGAALVVAVTVSTIARKRIIRR</sequence>
<feature type="region of interest" description="Disordered" evidence="6">
    <location>
        <begin position="1"/>
        <end position="27"/>
    </location>
</feature>
<evidence type="ECO:0000313" key="9">
    <source>
        <dbReference type="Proteomes" id="UP000309133"/>
    </source>
</evidence>
<feature type="transmembrane region" description="Helical" evidence="7">
    <location>
        <begin position="126"/>
        <end position="149"/>
    </location>
</feature>
<feature type="transmembrane region" description="Helical" evidence="7">
    <location>
        <begin position="100"/>
        <end position="120"/>
    </location>
</feature>
<gene>
    <name evidence="8" type="ORF">E6C64_05440</name>
</gene>
<evidence type="ECO:0000256" key="5">
    <source>
        <dbReference type="ARBA" id="ARBA00023136"/>
    </source>
</evidence>
<feature type="transmembrane region" description="Helical" evidence="7">
    <location>
        <begin position="325"/>
        <end position="341"/>
    </location>
</feature>
<keyword evidence="2" id="KW-1003">Cell membrane</keyword>
<dbReference type="GO" id="GO:0005886">
    <property type="term" value="C:plasma membrane"/>
    <property type="evidence" value="ECO:0007669"/>
    <property type="project" value="UniProtKB-SubCell"/>
</dbReference>
<organism evidence="8 9">
    <name type="scientific">Naasia lichenicola</name>
    <dbReference type="NCBI Taxonomy" id="2565933"/>
    <lineage>
        <taxon>Bacteria</taxon>
        <taxon>Bacillati</taxon>
        <taxon>Actinomycetota</taxon>
        <taxon>Actinomycetes</taxon>
        <taxon>Micrococcales</taxon>
        <taxon>Microbacteriaceae</taxon>
        <taxon>Naasia</taxon>
    </lineage>
</organism>
<dbReference type="InterPro" id="IPR001851">
    <property type="entry name" value="ABC_transp_permease"/>
</dbReference>